<proteinExistence type="predicted"/>
<dbReference type="AlphaFoldDB" id="A0A552M494"/>
<dbReference type="PROSITE" id="PS50994">
    <property type="entry name" value="INTEGRASE"/>
    <property type="match status" value="1"/>
</dbReference>
<dbReference type="Proteomes" id="UP000318616">
    <property type="component" value="Unassembled WGS sequence"/>
</dbReference>
<evidence type="ECO:0000259" key="1">
    <source>
        <dbReference type="PROSITE" id="PS50994"/>
    </source>
</evidence>
<reference evidence="2 3" key="1">
    <citation type="submission" date="2019-01" db="EMBL/GenBank/DDBJ databases">
        <title>Coherence of Microcystis species and biogeography revealed through population genomics.</title>
        <authorList>
            <person name="Perez-Carrascal O.M."/>
            <person name="Terrat Y."/>
            <person name="Giani A."/>
            <person name="Fortin N."/>
            <person name="Tromas N."/>
            <person name="Shapiro B.J."/>
        </authorList>
    </citation>
    <scope>NUCLEOTIDE SEQUENCE [LARGE SCALE GENOMIC DNA]</scope>
    <source>
        <strain evidence="2">Mw_MB_S_20031200_S109D</strain>
    </source>
</reference>
<comment type="caution">
    <text evidence="2">The sequence shown here is derived from an EMBL/GenBank/DDBJ whole genome shotgun (WGS) entry which is preliminary data.</text>
</comment>
<dbReference type="EMBL" id="SFAP01000066">
    <property type="protein sequence ID" value="TRV27287.1"/>
    <property type="molecule type" value="Genomic_DNA"/>
</dbReference>
<accession>A0A552M494</accession>
<evidence type="ECO:0000313" key="2">
    <source>
        <dbReference type="EMBL" id="TRV27287.1"/>
    </source>
</evidence>
<protein>
    <recommendedName>
        <fullName evidence="1">Integrase catalytic domain-containing protein</fullName>
    </recommendedName>
</protein>
<evidence type="ECO:0000313" key="3">
    <source>
        <dbReference type="Proteomes" id="UP000318616"/>
    </source>
</evidence>
<dbReference type="Gene3D" id="1.20.120.20">
    <property type="entry name" value="Apolipoprotein"/>
    <property type="match status" value="1"/>
</dbReference>
<gene>
    <name evidence="2" type="ORF">EWV88_05035</name>
</gene>
<feature type="domain" description="Integrase catalytic" evidence="1">
    <location>
        <begin position="248"/>
        <end position="426"/>
    </location>
</feature>
<dbReference type="InterPro" id="IPR001584">
    <property type="entry name" value="Integrase_cat-core"/>
</dbReference>
<dbReference type="GO" id="GO:0015074">
    <property type="term" value="P:DNA integration"/>
    <property type="evidence" value="ECO:0007669"/>
    <property type="project" value="InterPro"/>
</dbReference>
<name>A0A552M494_9CHRO</name>
<organism evidence="2 3">
    <name type="scientific">Microcystis wesenbergii Mw_MB_S_20031200_S109D</name>
    <dbReference type="NCBI Taxonomy" id="2486241"/>
    <lineage>
        <taxon>Bacteria</taxon>
        <taxon>Bacillati</taxon>
        <taxon>Cyanobacteriota</taxon>
        <taxon>Cyanophyceae</taxon>
        <taxon>Oscillatoriophycideae</taxon>
        <taxon>Chroococcales</taxon>
        <taxon>Microcystaceae</taxon>
        <taxon>Microcystis</taxon>
    </lineage>
</organism>
<sequence>MSLAILDQLRTLDVDSQAAFAGAGNLFTASQKLVKDNLGGKVPPLPSSDLTSSFDQVTQPITSNPIEIPTAPFSVAEIQTQITGKLGDISSISIDTLTQSIPTNPGADTFKGLAVTDQVNSSLSSLTSSITGNANFGQLGIPKNQATPFDEFQEFLNNAQAFPGKVLDAIIKAFKNFIDKLSNPDEWLDRLSSDALTEIFVEQIQELNCILPNGAIQLYTLQLNQQTQLYKDYQNFLKSLDPKNLSRAKIIPLRQQIKSWLSEVNSQGEQIDLAVKNLNSFDIDKFSTLLANLPNSAGGQIETLSKMFQGIENFVNSLKGRITTVTDQLKTFITKIQDLINQAITKVSEIGNKILTAIADKIEQAGKALDQVQSYLTNTINKLVDFVEQTAAKSDEIVKPLKQAVNQFANTAVQGIKTVAQQIKQTTDKITESLDEVNKTITTKLSLSQEQLEDKIKELLGEVTGVLQSQPVKDALNKADQGIDQVVAALQKVSLEPAFQLAVTQTNKLEGELKKIDVSTMGTAQKTALKVGVKILQEIDVPGVVNPELTAAFDSLLDPVVGLVDSIQGEIKQVDEQVKSFAPGTLVKTFLDPYIQSLVTELNKY</sequence>
<dbReference type="SUPFAM" id="SSF58113">
    <property type="entry name" value="Apolipoprotein A-I"/>
    <property type="match status" value="1"/>
</dbReference>